<evidence type="ECO:0000313" key="2">
    <source>
        <dbReference type="Proteomes" id="UP000070779"/>
    </source>
</evidence>
<comment type="caution">
    <text evidence="1">The sequence shown here is derived from an EMBL/GenBank/DDBJ whole genome shotgun (WGS) entry which is preliminary data.</text>
</comment>
<proteinExistence type="predicted"/>
<dbReference type="Proteomes" id="UP000070779">
    <property type="component" value="Unassembled WGS sequence"/>
</dbReference>
<evidence type="ECO:0000313" key="1">
    <source>
        <dbReference type="EMBL" id="KXU12984.1"/>
    </source>
</evidence>
<reference evidence="1 2" key="1">
    <citation type="submission" date="2016-01" db="EMBL/GenBank/DDBJ databases">
        <title>Highly variable Streptococcus oralis are common among viridans streptococci isolated from primates.</title>
        <authorList>
            <person name="Denapaite D."/>
            <person name="Rieger M."/>
            <person name="Koendgen S."/>
            <person name="Brueckner R."/>
            <person name="Ochigava I."/>
            <person name="Kappeler P."/>
            <person name="Maetz-Rensing K."/>
            <person name="Leendertz F."/>
            <person name="Hakenbeck R."/>
        </authorList>
    </citation>
    <scope>NUCLEOTIDE SEQUENCE [LARGE SCALE GENOMIC DNA]</scope>
    <source>
        <strain evidence="1 2">DD22</strain>
    </source>
</reference>
<protein>
    <submittedName>
        <fullName evidence="1">Uncharacterized protein</fullName>
    </submittedName>
</protein>
<organism evidence="1 2">
    <name type="scientific">Streptococcus mitis</name>
    <dbReference type="NCBI Taxonomy" id="28037"/>
    <lineage>
        <taxon>Bacteria</taxon>
        <taxon>Bacillati</taxon>
        <taxon>Bacillota</taxon>
        <taxon>Bacilli</taxon>
        <taxon>Lactobacillales</taxon>
        <taxon>Streptococcaceae</taxon>
        <taxon>Streptococcus</taxon>
        <taxon>Streptococcus mitis group</taxon>
    </lineage>
</organism>
<name>A0A139RE48_STRMT</name>
<dbReference type="EMBL" id="LQZD01000238">
    <property type="protein sequence ID" value="KXU12984.1"/>
    <property type="molecule type" value="Genomic_DNA"/>
</dbReference>
<sequence>MSSNRAKGGKFRAVKFDKIVIFHMTIVKGFQDFWLIVENVVGFFVA</sequence>
<gene>
    <name evidence="1" type="ORF">SMIDD22_00835</name>
</gene>
<dbReference type="AlphaFoldDB" id="A0A139RE48"/>
<accession>A0A139RE48</accession>